<dbReference type="InterPro" id="IPR025588">
    <property type="entry name" value="YcxB-like_C"/>
</dbReference>
<accession>A0A7W8DSB0</accession>
<evidence type="ECO:0000313" key="3">
    <source>
        <dbReference type="EMBL" id="MBB5040130.1"/>
    </source>
</evidence>
<dbReference type="Pfam" id="PF14317">
    <property type="entry name" value="YcxB"/>
    <property type="match status" value="1"/>
</dbReference>
<dbReference type="RefSeq" id="WP_184212608.1">
    <property type="nucleotide sequence ID" value="NZ_JACHIF010000011.1"/>
</dbReference>
<feature type="domain" description="YcxB-like C-terminal" evidence="2">
    <location>
        <begin position="106"/>
        <end position="163"/>
    </location>
</feature>
<feature type="transmembrane region" description="Helical" evidence="1">
    <location>
        <begin position="38"/>
        <end position="57"/>
    </location>
</feature>
<sequence>MNTSSTTQNPIRHEVEIQVTREMMIKAWRAWFFKNEHWLGLSLAVLLIGIGVCMDLRDGILGSFSIISLTLLAMGFFIYVGGYWMGRSRAITKLESIIEGKARYTFTEETIQAESSLGSMTLGWAALDEVRQYEDLILLGFRGASYSTLPKAQLTPAALAFLLERAEVNGIKTRGF</sequence>
<evidence type="ECO:0000313" key="4">
    <source>
        <dbReference type="Proteomes" id="UP000534294"/>
    </source>
</evidence>
<dbReference type="Proteomes" id="UP000534294">
    <property type="component" value="Unassembled WGS sequence"/>
</dbReference>
<evidence type="ECO:0000256" key="1">
    <source>
        <dbReference type="SAM" id="Phobius"/>
    </source>
</evidence>
<organism evidence="3 4">
    <name type="scientific">Prosthecobacter dejongeii</name>
    <dbReference type="NCBI Taxonomy" id="48465"/>
    <lineage>
        <taxon>Bacteria</taxon>
        <taxon>Pseudomonadati</taxon>
        <taxon>Verrucomicrobiota</taxon>
        <taxon>Verrucomicrobiia</taxon>
        <taxon>Verrucomicrobiales</taxon>
        <taxon>Verrucomicrobiaceae</taxon>
        <taxon>Prosthecobacter</taxon>
    </lineage>
</organism>
<proteinExistence type="predicted"/>
<comment type="caution">
    <text evidence="3">The sequence shown here is derived from an EMBL/GenBank/DDBJ whole genome shotgun (WGS) entry which is preliminary data.</text>
</comment>
<reference evidence="3 4" key="1">
    <citation type="submission" date="2020-08" db="EMBL/GenBank/DDBJ databases">
        <title>Genomic Encyclopedia of Type Strains, Phase IV (KMG-IV): sequencing the most valuable type-strain genomes for metagenomic binning, comparative biology and taxonomic classification.</title>
        <authorList>
            <person name="Goeker M."/>
        </authorList>
    </citation>
    <scope>NUCLEOTIDE SEQUENCE [LARGE SCALE GENOMIC DNA]</scope>
    <source>
        <strain evidence="3 4">DSM 12251</strain>
    </source>
</reference>
<name>A0A7W8DSB0_9BACT</name>
<keyword evidence="1" id="KW-0812">Transmembrane</keyword>
<keyword evidence="1" id="KW-0472">Membrane</keyword>
<protein>
    <recommendedName>
        <fullName evidence="2">YcxB-like C-terminal domain-containing protein</fullName>
    </recommendedName>
</protein>
<gene>
    <name evidence="3" type="ORF">HNQ64_004409</name>
</gene>
<dbReference type="EMBL" id="JACHIF010000011">
    <property type="protein sequence ID" value="MBB5040130.1"/>
    <property type="molecule type" value="Genomic_DNA"/>
</dbReference>
<keyword evidence="1" id="KW-1133">Transmembrane helix</keyword>
<feature type="transmembrane region" description="Helical" evidence="1">
    <location>
        <begin position="63"/>
        <end position="84"/>
    </location>
</feature>
<dbReference type="AlphaFoldDB" id="A0A7W8DSB0"/>
<keyword evidence="4" id="KW-1185">Reference proteome</keyword>
<evidence type="ECO:0000259" key="2">
    <source>
        <dbReference type="Pfam" id="PF14317"/>
    </source>
</evidence>